<name>A0A2W1EP26_9PLEO</name>
<feature type="signal peptide" evidence="1">
    <location>
        <begin position="1"/>
        <end position="20"/>
    </location>
</feature>
<reference evidence="3" key="2">
    <citation type="submission" date="2021-05" db="EMBL/GenBank/DDBJ databases">
        <authorList>
            <person name="Moolhuijzen P.M."/>
            <person name="Moffat C.S."/>
        </authorList>
    </citation>
    <scope>NUCLEOTIDE SEQUENCE</scope>
    <source>
        <strain evidence="3">86-124</strain>
    </source>
</reference>
<dbReference type="Proteomes" id="UP000249757">
    <property type="component" value="Unassembled WGS sequence"/>
</dbReference>
<dbReference type="EMBL" id="NQIK02000003">
    <property type="protein sequence ID" value="KAF7573350.1"/>
    <property type="molecule type" value="Genomic_DNA"/>
</dbReference>
<evidence type="ECO:0000313" key="4">
    <source>
        <dbReference type="Proteomes" id="UP000249757"/>
    </source>
</evidence>
<accession>A0A2W1EP26</accession>
<keyword evidence="1" id="KW-0732">Signal</keyword>
<reference evidence="3" key="3">
    <citation type="journal article" date="2022" name="bioRxiv">
        <title>A global pangenome for the wheat fungal pathogen Pyrenophora tritici-repentis and prediction of effector protein structural homology.</title>
        <authorList>
            <person name="Moolhuijzen P."/>
            <person name="See P.T."/>
            <person name="Shi G."/>
            <person name="Powell H.R."/>
            <person name="Cockram J."/>
            <person name="Jorgensen L.N."/>
            <person name="Benslimane H."/>
            <person name="Strelkov S.E."/>
            <person name="Turner J."/>
            <person name="Liu Z."/>
            <person name="Moffat C.S."/>
        </authorList>
    </citation>
    <scope>NUCLEOTIDE SEQUENCE</scope>
    <source>
        <strain evidence="3">86-124</strain>
    </source>
</reference>
<reference evidence="4" key="4">
    <citation type="journal article" date="2022" name="Microb. Genom.">
        <title>A global pangenome for the wheat fungal pathogen Pyrenophora tritici-repentis and prediction of effector protein structural homology.</title>
        <authorList>
            <person name="Moolhuijzen P.M."/>
            <person name="See P.T."/>
            <person name="Shi G."/>
            <person name="Powell H.R."/>
            <person name="Cockram J."/>
            <person name="Jorgensen L.N."/>
            <person name="Benslimane H."/>
            <person name="Strelkov S.E."/>
            <person name="Turner J."/>
            <person name="Liu Z."/>
            <person name="Moffat C.S."/>
        </authorList>
    </citation>
    <scope>NUCLEOTIDE SEQUENCE [LARGE SCALE GENOMIC DNA]</scope>
</reference>
<sequence>MKFTNVAVSTVSALALVSSALPLGGRSVALNDLHARQSSTSITNLGSTITAGLAPLISSLGVTTNPSAVQVTKRDLNYSCDIPLLDNSDDFIFASFTDPTVAFTRPSPIGTTIVNPPPPMTFKDVKLSAKIDIKSILEKVEASLNREKKAKL</sequence>
<protein>
    <submittedName>
        <fullName evidence="3">Uncharacterized protein</fullName>
    </submittedName>
</protein>
<dbReference type="Proteomes" id="UP000245464">
    <property type="component" value="Chromosome 3"/>
</dbReference>
<gene>
    <name evidence="3" type="ORF">Ptr86124_004864</name>
    <name evidence="2" type="ORF">PtrM4_082550</name>
</gene>
<organism evidence="3 4">
    <name type="scientific">Pyrenophora tritici-repentis</name>
    <dbReference type="NCBI Taxonomy" id="45151"/>
    <lineage>
        <taxon>Eukaryota</taxon>
        <taxon>Fungi</taxon>
        <taxon>Dikarya</taxon>
        <taxon>Ascomycota</taxon>
        <taxon>Pezizomycotina</taxon>
        <taxon>Dothideomycetes</taxon>
        <taxon>Pleosporomycetidae</taxon>
        <taxon>Pleosporales</taxon>
        <taxon>Pleosporineae</taxon>
        <taxon>Pleosporaceae</taxon>
        <taxon>Pyrenophora</taxon>
    </lineage>
</organism>
<evidence type="ECO:0000256" key="1">
    <source>
        <dbReference type="SAM" id="SignalP"/>
    </source>
</evidence>
<reference evidence="2" key="1">
    <citation type="journal article" date="2018" name="BMC Genomics">
        <title>Comparative genomics of the wheat fungal pathogen Pyrenophora tritici-repentis reveals chromosomal variations and genome plasticity.</title>
        <authorList>
            <person name="Moolhuijzen P."/>
            <person name="See P.T."/>
            <person name="Hane J.K."/>
            <person name="Shi G."/>
            <person name="Liu Z."/>
            <person name="Oliver R.P."/>
            <person name="Moffat C.S."/>
        </authorList>
    </citation>
    <scope>NUCLEOTIDE SEQUENCE [LARGE SCALE GENOMIC DNA]</scope>
    <source>
        <strain evidence="2">M4</strain>
    </source>
</reference>
<proteinExistence type="predicted"/>
<dbReference type="AlphaFoldDB" id="A0A2W1EP26"/>
<evidence type="ECO:0000313" key="2">
    <source>
        <dbReference type="EMBL" id="KAF7573350.1"/>
    </source>
</evidence>
<feature type="chain" id="PRO_5042701002" evidence="1">
    <location>
        <begin position="21"/>
        <end position="152"/>
    </location>
</feature>
<dbReference type="EMBL" id="NRDI02000005">
    <property type="protein sequence ID" value="KAI1516327.1"/>
    <property type="molecule type" value="Genomic_DNA"/>
</dbReference>
<keyword evidence="4" id="KW-1185">Reference proteome</keyword>
<comment type="caution">
    <text evidence="3">The sequence shown here is derived from an EMBL/GenBank/DDBJ whole genome shotgun (WGS) entry which is preliminary data.</text>
</comment>
<evidence type="ECO:0000313" key="3">
    <source>
        <dbReference type="EMBL" id="KAI1516327.1"/>
    </source>
</evidence>